<evidence type="ECO:0000256" key="2">
    <source>
        <dbReference type="ARBA" id="ARBA00007524"/>
    </source>
</evidence>
<keyword evidence="5 6" id="KW-0472">Membrane</keyword>
<dbReference type="GO" id="GO:0033013">
    <property type="term" value="P:tetrapyrrole metabolic process"/>
    <property type="evidence" value="ECO:0007669"/>
    <property type="project" value="UniProtKB-ARBA"/>
</dbReference>
<dbReference type="InterPro" id="IPR038330">
    <property type="entry name" value="TspO/MBR-related_sf"/>
</dbReference>
<dbReference type="FunFam" id="1.20.1260.100:FF:000001">
    <property type="entry name" value="translocator protein 2"/>
    <property type="match status" value="1"/>
</dbReference>
<dbReference type="Pfam" id="PF03073">
    <property type="entry name" value="TspO_MBR"/>
    <property type="match status" value="1"/>
</dbReference>
<evidence type="ECO:0000256" key="3">
    <source>
        <dbReference type="ARBA" id="ARBA00022692"/>
    </source>
</evidence>
<dbReference type="PANTHER" id="PTHR10057:SF0">
    <property type="entry name" value="TRANSLOCATOR PROTEIN"/>
    <property type="match status" value="1"/>
</dbReference>
<dbReference type="InterPro" id="IPR004307">
    <property type="entry name" value="TspO_MBR"/>
</dbReference>
<comment type="subcellular location">
    <subcellularLocation>
        <location evidence="1">Membrane</location>
        <topology evidence="1">Multi-pass membrane protein</topology>
    </subcellularLocation>
</comment>
<evidence type="ECO:0000256" key="5">
    <source>
        <dbReference type="ARBA" id="ARBA00023136"/>
    </source>
</evidence>
<keyword evidence="3 6" id="KW-0812">Transmembrane</keyword>
<dbReference type="EMBL" id="LT840185">
    <property type="protein sequence ID" value="SMF67521.1"/>
    <property type="molecule type" value="Genomic_DNA"/>
</dbReference>
<name>A0A1X7GC98_9SPHN</name>
<dbReference type="Proteomes" id="UP000192934">
    <property type="component" value="Chromosome I"/>
</dbReference>
<comment type="similarity">
    <text evidence="2">Belongs to the TspO/BZRP family.</text>
</comment>
<dbReference type="PIRSF" id="PIRSF005859">
    <property type="entry name" value="PBR"/>
    <property type="match status" value="1"/>
</dbReference>
<evidence type="ECO:0000256" key="6">
    <source>
        <dbReference type="SAM" id="Phobius"/>
    </source>
</evidence>
<accession>A0A1X7GC98</accession>
<organism evidence="7 8">
    <name type="scientific">Allosphingosinicella indica</name>
    <dbReference type="NCBI Taxonomy" id="941907"/>
    <lineage>
        <taxon>Bacteria</taxon>
        <taxon>Pseudomonadati</taxon>
        <taxon>Pseudomonadota</taxon>
        <taxon>Alphaproteobacteria</taxon>
        <taxon>Sphingomonadales</taxon>
        <taxon>Sphingomonadaceae</taxon>
        <taxon>Allosphingosinicella</taxon>
    </lineage>
</organism>
<dbReference type="STRING" id="941907.SAMN06295910_1524"/>
<feature type="transmembrane region" description="Helical" evidence="6">
    <location>
        <begin position="91"/>
        <end position="111"/>
    </location>
</feature>
<dbReference type="OrthoDB" id="9795496at2"/>
<sequence>MTAIASRSQLRMSFFRYALFTVPAVLLLGTLSGRLANSGYGNSWFDALVKPDLMPPGWVFGAAWTLLYILLGLAFAMILHAKGARLREAAIALFVGQLILNYLWSPVFFAWHKVGVALILIVAILGVSIAVTALFWRIRKAAAVLMLPYLAWLCFASYLNYQIRVLNPEAETLAPGAESTDIAL</sequence>
<protein>
    <submittedName>
        <fullName evidence="7">TspO and MBR related proteins</fullName>
    </submittedName>
</protein>
<dbReference type="AlphaFoldDB" id="A0A1X7GC98"/>
<reference evidence="8" key="1">
    <citation type="submission" date="2017-04" db="EMBL/GenBank/DDBJ databases">
        <authorList>
            <person name="Varghese N."/>
            <person name="Submissions S."/>
        </authorList>
    </citation>
    <scope>NUCLEOTIDE SEQUENCE [LARGE SCALE GENOMIC DNA]</scope>
    <source>
        <strain evidence="8">Dd16</strain>
    </source>
</reference>
<feature type="transmembrane region" description="Helical" evidence="6">
    <location>
        <begin position="57"/>
        <end position="79"/>
    </location>
</feature>
<feature type="transmembrane region" description="Helical" evidence="6">
    <location>
        <begin position="117"/>
        <end position="136"/>
    </location>
</feature>
<dbReference type="Gene3D" id="1.20.1260.100">
    <property type="entry name" value="TspO/MBR protein"/>
    <property type="match status" value="1"/>
</dbReference>
<gene>
    <name evidence="7" type="ORF">SAMN06295910_1524</name>
</gene>
<dbReference type="RefSeq" id="WP_085218237.1">
    <property type="nucleotide sequence ID" value="NZ_LT840185.1"/>
</dbReference>
<dbReference type="CDD" id="cd15904">
    <property type="entry name" value="TSPO_MBR"/>
    <property type="match status" value="1"/>
</dbReference>
<keyword evidence="4 6" id="KW-1133">Transmembrane helix</keyword>
<evidence type="ECO:0000256" key="4">
    <source>
        <dbReference type="ARBA" id="ARBA00022989"/>
    </source>
</evidence>
<dbReference type="PANTHER" id="PTHR10057">
    <property type="entry name" value="PERIPHERAL-TYPE BENZODIAZEPINE RECEPTOR"/>
    <property type="match status" value="1"/>
</dbReference>
<proteinExistence type="inferred from homology"/>
<evidence type="ECO:0000313" key="7">
    <source>
        <dbReference type="EMBL" id="SMF67521.1"/>
    </source>
</evidence>
<evidence type="ECO:0000256" key="1">
    <source>
        <dbReference type="ARBA" id="ARBA00004141"/>
    </source>
</evidence>
<keyword evidence="8" id="KW-1185">Reference proteome</keyword>
<feature type="transmembrane region" description="Helical" evidence="6">
    <location>
        <begin position="143"/>
        <end position="161"/>
    </location>
</feature>
<dbReference type="GO" id="GO:0016020">
    <property type="term" value="C:membrane"/>
    <property type="evidence" value="ECO:0007669"/>
    <property type="project" value="UniProtKB-SubCell"/>
</dbReference>
<evidence type="ECO:0000313" key="8">
    <source>
        <dbReference type="Proteomes" id="UP000192934"/>
    </source>
</evidence>